<proteinExistence type="predicted"/>
<sequence>MQPAGLLEESVVPLGAEETIVTTDQTEVTPVRHVISNRVVGNGNVQDLPPVITRYESSGGNYSGRNISRVLSPASRAGVLHTTSTSSRSTAQGSAGKLLMVRRSDGTTQFLRQIPQGEESVSQHLMRTRNLQSVRTVPGSRMVQVSSREQEPTSTRLVAAHAVEPTAVRTGYEQTVDPFMKRMAMEKAVSGSATTTQGLVRRQITRPAETYEEVYYEPSDGKEHIVYTDGVRPVVSRPVSRVAQPYGYGQNPVITRSGPRSTNVVIGGRSQPNVNAQRVYYVKNTVAMVPSRVVLAPAESYVQEEIVYDNGDYVIDGGEISNNSDTHMA</sequence>
<evidence type="ECO:0000313" key="1">
    <source>
        <dbReference type="EMBL" id="KHJ93737.1"/>
    </source>
</evidence>
<organism evidence="1 2">
    <name type="scientific">Oesophagostomum dentatum</name>
    <name type="common">Nodular worm</name>
    <dbReference type="NCBI Taxonomy" id="61180"/>
    <lineage>
        <taxon>Eukaryota</taxon>
        <taxon>Metazoa</taxon>
        <taxon>Ecdysozoa</taxon>
        <taxon>Nematoda</taxon>
        <taxon>Chromadorea</taxon>
        <taxon>Rhabditida</taxon>
        <taxon>Rhabditina</taxon>
        <taxon>Rhabditomorpha</taxon>
        <taxon>Strongyloidea</taxon>
        <taxon>Strongylidae</taxon>
        <taxon>Oesophagostomum</taxon>
    </lineage>
</organism>
<accession>A0A0B1TD35</accession>
<reference evidence="1 2" key="1">
    <citation type="submission" date="2014-03" db="EMBL/GenBank/DDBJ databases">
        <title>Draft genome of the hookworm Oesophagostomum dentatum.</title>
        <authorList>
            <person name="Mitreva M."/>
        </authorList>
    </citation>
    <scope>NUCLEOTIDE SEQUENCE [LARGE SCALE GENOMIC DNA]</scope>
    <source>
        <strain evidence="1 2">OD-Hann</strain>
    </source>
</reference>
<evidence type="ECO:0000313" key="2">
    <source>
        <dbReference type="Proteomes" id="UP000053660"/>
    </source>
</evidence>
<dbReference type="EMBL" id="KN550630">
    <property type="protein sequence ID" value="KHJ93737.1"/>
    <property type="molecule type" value="Genomic_DNA"/>
</dbReference>
<keyword evidence="2" id="KW-1185">Reference proteome</keyword>
<dbReference type="Proteomes" id="UP000053660">
    <property type="component" value="Unassembled WGS sequence"/>
</dbReference>
<dbReference type="OrthoDB" id="5868651at2759"/>
<protein>
    <submittedName>
        <fullName evidence="1">K167R repeat protein</fullName>
    </submittedName>
</protein>
<name>A0A0B1TD35_OESDE</name>
<gene>
    <name evidence="1" type="ORF">OESDEN_06345</name>
</gene>
<dbReference type="AlphaFoldDB" id="A0A0B1TD35"/>